<reference evidence="2" key="1">
    <citation type="journal article" date="2008" name="Nat. Genet.">
        <title>The Pristionchus pacificus genome provides a unique perspective on nematode lifestyle and parasitism.</title>
        <authorList>
            <person name="Dieterich C."/>
            <person name="Clifton S.W."/>
            <person name="Schuster L.N."/>
            <person name="Chinwalla A."/>
            <person name="Delehaunty K."/>
            <person name="Dinkelacker I."/>
            <person name="Fulton L."/>
            <person name="Fulton R."/>
            <person name="Godfrey J."/>
            <person name="Minx P."/>
            <person name="Mitreva M."/>
            <person name="Roeseler W."/>
            <person name="Tian H."/>
            <person name="Witte H."/>
            <person name="Yang S.P."/>
            <person name="Wilson R.K."/>
            <person name="Sommer R.J."/>
        </authorList>
    </citation>
    <scope>NUCLEOTIDE SEQUENCE [LARGE SCALE GENOMIC DNA]</scope>
    <source>
        <strain evidence="2">PS312</strain>
    </source>
</reference>
<keyword evidence="2" id="KW-1185">Reference proteome</keyword>
<reference evidence="1" key="2">
    <citation type="submission" date="2022-06" db="UniProtKB">
        <authorList>
            <consortium name="EnsemblMetazoa"/>
        </authorList>
    </citation>
    <scope>IDENTIFICATION</scope>
    <source>
        <strain evidence="1">PS312</strain>
    </source>
</reference>
<evidence type="ECO:0000313" key="2">
    <source>
        <dbReference type="Proteomes" id="UP000005239"/>
    </source>
</evidence>
<accession>A0A2A6BNQ3</accession>
<protein>
    <submittedName>
        <fullName evidence="1">Uncharacterized protein</fullName>
    </submittedName>
</protein>
<gene>
    <name evidence="1" type="primary">WBGene00282356</name>
</gene>
<proteinExistence type="predicted"/>
<organism evidence="1 2">
    <name type="scientific">Pristionchus pacificus</name>
    <name type="common">Parasitic nematode worm</name>
    <dbReference type="NCBI Taxonomy" id="54126"/>
    <lineage>
        <taxon>Eukaryota</taxon>
        <taxon>Metazoa</taxon>
        <taxon>Ecdysozoa</taxon>
        <taxon>Nematoda</taxon>
        <taxon>Chromadorea</taxon>
        <taxon>Rhabditida</taxon>
        <taxon>Rhabditina</taxon>
        <taxon>Diplogasteromorpha</taxon>
        <taxon>Diplogasteroidea</taxon>
        <taxon>Neodiplogasteridae</taxon>
        <taxon>Pristionchus</taxon>
    </lineage>
</organism>
<evidence type="ECO:0000313" key="1">
    <source>
        <dbReference type="EnsemblMetazoa" id="PPA43987.1"/>
    </source>
</evidence>
<sequence>MSNLVHQRISWLRIILLLINVLHLDHTIAEGLRDSRRKKSYHATSVIMINGQSSVQSCERRHYHATNALVV</sequence>
<name>A0A2A6BNQ3_PRIPA</name>
<dbReference type="EnsemblMetazoa" id="PPA43987.1">
    <property type="protein sequence ID" value="PPA43987.1"/>
    <property type="gene ID" value="WBGene00282356"/>
</dbReference>
<dbReference type="AlphaFoldDB" id="A0A2A6BNQ3"/>
<dbReference type="Proteomes" id="UP000005239">
    <property type="component" value="Unassembled WGS sequence"/>
</dbReference>
<accession>A0A8R1UZB4</accession>